<dbReference type="GO" id="GO:0000184">
    <property type="term" value="P:nuclear-transcribed mRNA catabolic process, nonsense-mediated decay"/>
    <property type="evidence" value="ECO:0007669"/>
    <property type="project" value="TreeGrafter"/>
</dbReference>
<sequence length="921" mass="102476">MMTVPMDSTAVPPSRDLVQRLLKKNAELKSHLEKSAQSKVPSDPNIWLQMRENFEKMILADHDFCEKHEIEYILWQLHYKRIEEFRHHISSAGSAASQNGKNNANPDRIKRIKSAFRSFLSEASGFYHDLMFKIKSNYDLPLGHFSESPENASNPGKNDKRTADAKKALISCHRCLIYLVVAVYRYFRSLAADTPFSTARDNLILAFEKNRQGYAQLPSNNKVAIARTLPPRSAGRGRGGRGEIRFQPKDVNTEAASKEREQSIPDTLKSFFVRFVRLNGILFTRTSLETFEELFDVVINDLKVLLSSGPNEEFHFGSDAAENALVIVRLVAILIFTVHNVKKEPDNQSYAEIVQRRVLLQNAFTAAFEFVGHILKRCSELRDIASSFYLPAIVVYIEWLACHPELAADSEMDEKHANARSFFWNQCVLLMNKLILTDLASIDGDDDEACFFDMGVYEEGETGNRLALWEDFELRGFSPLVPAHIILDFSSKHTFGSDGSTKLKKARAQRILSAGKALLNFVQIDQLRIYFDPSSRKFVVAKEPPVFGAAISTHRSRNAPETNAVELEHEIGNFFDAVATNLGAMQSGVQLCSEGEDDEEIVFKPTASEKLPKVLTELPVNGYIQPLQMSTAGWPTMGGPVTIQSTASASGPGNCNVNESLPISDPRVSAAMVPHFGSPDYSKLLLEQEKLLMMGLNNVHLAGNGFPEQRFQGGPSGLQSMVYSPHVSVESVCNNTSLMHNQVKATEETIPSTSDSIVPSVAASGGMTINLTDAPVAVSKKNPVSRPSRPVGPPPGFNHITPKRHDDDIMPFEKLQHQQIDDYSWLDGYQPSMERVHNSKAIYPDVATTSSAFTTPFPFPGKRQVSGVHTLGASEKTWQDFHLFDPAKQNMVQNHQQINQHSGQVAEKQPAKPIGSGRYLV</sequence>
<evidence type="ECO:0008006" key="6">
    <source>
        <dbReference type="Google" id="ProtNLM"/>
    </source>
</evidence>
<evidence type="ECO:0000313" key="4">
    <source>
        <dbReference type="EMBL" id="VAI16625.1"/>
    </source>
</evidence>
<protein>
    <recommendedName>
        <fullName evidence="6">Protein SMG7</fullName>
    </recommendedName>
</protein>
<keyword evidence="5" id="KW-1185">Reference proteome</keyword>
<evidence type="ECO:0000259" key="3">
    <source>
        <dbReference type="Pfam" id="PF10374"/>
    </source>
</evidence>
<dbReference type="InterPro" id="IPR045153">
    <property type="entry name" value="Est1/Ebs1-like"/>
</dbReference>
<dbReference type="GO" id="GO:0005697">
    <property type="term" value="C:telomerase holoenzyme complex"/>
    <property type="evidence" value="ECO:0007669"/>
    <property type="project" value="TreeGrafter"/>
</dbReference>
<gene>
    <name evidence="4" type="ORF">TRITD_5Av1G121640</name>
</gene>
<feature type="region of interest" description="Disordered" evidence="1">
    <location>
        <begin position="897"/>
        <end position="921"/>
    </location>
</feature>
<dbReference type="SUPFAM" id="SSF48452">
    <property type="entry name" value="TPR-like"/>
    <property type="match status" value="1"/>
</dbReference>
<dbReference type="Gene3D" id="1.25.40.10">
    <property type="entry name" value="Tetratricopeptide repeat domain"/>
    <property type="match status" value="2"/>
</dbReference>
<dbReference type="Pfam" id="PF10374">
    <property type="entry name" value="EST1"/>
    <property type="match status" value="1"/>
</dbReference>
<accession>A0A9R0WN85</accession>
<dbReference type="PANTHER" id="PTHR15696:SF25">
    <property type="entry name" value="OS08G0305300 PROTEIN"/>
    <property type="match status" value="1"/>
</dbReference>
<evidence type="ECO:0000259" key="2">
    <source>
        <dbReference type="Pfam" id="PF10373"/>
    </source>
</evidence>
<feature type="region of interest" description="Disordered" evidence="1">
    <location>
        <begin position="780"/>
        <end position="802"/>
    </location>
</feature>
<evidence type="ECO:0000313" key="5">
    <source>
        <dbReference type="Proteomes" id="UP000324705"/>
    </source>
</evidence>
<feature type="compositionally biased region" description="Basic and acidic residues" evidence="1">
    <location>
        <begin position="240"/>
        <end position="261"/>
    </location>
</feature>
<evidence type="ECO:0000256" key="1">
    <source>
        <dbReference type="SAM" id="MobiDB-lite"/>
    </source>
</evidence>
<feature type="domain" description="DNA/RNA-binding" evidence="2">
    <location>
        <begin position="181"/>
        <end position="483"/>
    </location>
</feature>
<organism evidence="4 5">
    <name type="scientific">Triticum turgidum subsp. durum</name>
    <name type="common">Durum wheat</name>
    <name type="synonym">Triticum durum</name>
    <dbReference type="NCBI Taxonomy" id="4567"/>
    <lineage>
        <taxon>Eukaryota</taxon>
        <taxon>Viridiplantae</taxon>
        <taxon>Streptophyta</taxon>
        <taxon>Embryophyta</taxon>
        <taxon>Tracheophyta</taxon>
        <taxon>Spermatophyta</taxon>
        <taxon>Magnoliopsida</taxon>
        <taxon>Liliopsida</taxon>
        <taxon>Poales</taxon>
        <taxon>Poaceae</taxon>
        <taxon>BOP clade</taxon>
        <taxon>Pooideae</taxon>
        <taxon>Triticodae</taxon>
        <taxon>Triticeae</taxon>
        <taxon>Triticinae</taxon>
        <taxon>Triticum</taxon>
    </lineage>
</organism>
<feature type="domain" description="Telomerase activating protein Est1-like N-terminal" evidence="3">
    <location>
        <begin position="70"/>
        <end position="179"/>
    </location>
</feature>
<reference evidence="4 5" key="1">
    <citation type="submission" date="2017-09" db="EMBL/GenBank/DDBJ databases">
        <authorList>
            <consortium name="International Durum Wheat Genome Sequencing Consortium (IDWGSC)"/>
            <person name="Milanesi L."/>
        </authorList>
    </citation>
    <scope>NUCLEOTIDE SEQUENCE [LARGE SCALE GENOMIC DNA]</scope>
    <source>
        <strain evidence="5">cv. Svevo</strain>
    </source>
</reference>
<dbReference type="InterPro" id="IPR019458">
    <property type="entry name" value="Est1-like_N"/>
</dbReference>
<dbReference type="PANTHER" id="PTHR15696">
    <property type="entry name" value="SMG-7 SUPPRESSOR WITH MORPHOLOGICAL EFFECT ON GENITALIA PROTEIN 7"/>
    <property type="match status" value="1"/>
</dbReference>
<dbReference type="InterPro" id="IPR011990">
    <property type="entry name" value="TPR-like_helical_dom_sf"/>
</dbReference>
<name>A0A9R0WN85_TRITD</name>
<dbReference type="Gramene" id="TRITD5Av1G121640.3">
    <property type="protein sequence ID" value="TRITD5Av1G121640.3"/>
    <property type="gene ID" value="TRITD5Av1G121640"/>
</dbReference>
<dbReference type="GO" id="GO:0070034">
    <property type="term" value="F:telomerase RNA binding"/>
    <property type="evidence" value="ECO:0007669"/>
    <property type="project" value="TreeGrafter"/>
</dbReference>
<feature type="region of interest" description="Disordered" evidence="1">
    <location>
        <begin position="229"/>
        <end position="261"/>
    </location>
</feature>
<dbReference type="InterPro" id="IPR018834">
    <property type="entry name" value="DNA/RNA-bd_Est1-type"/>
</dbReference>
<proteinExistence type="predicted"/>
<dbReference type="GO" id="GO:0042162">
    <property type="term" value="F:telomeric DNA binding"/>
    <property type="evidence" value="ECO:0007669"/>
    <property type="project" value="TreeGrafter"/>
</dbReference>
<dbReference type="Proteomes" id="UP000324705">
    <property type="component" value="Chromosome 5A"/>
</dbReference>
<dbReference type="EMBL" id="LT934119">
    <property type="protein sequence ID" value="VAI16625.1"/>
    <property type="molecule type" value="Genomic_DNA"/>
</dbReference>
<dbReference type="AlphaFoldDB" id="A0A9R0WN85"/>
<dbReference type="Pfam" id="PF10373">
    <property type="entry name" value="EST1_DNA_bind"/>
    <property type="match status" value="1"/>
</dbReference>